<name>A0A8J3Z6M3_9ACTN</name>
<accession>A0A8J3Z6M3</accession>
<dbReference type="Pfam" id="PF18029">
    <property type="entry name" value="Glyoxalase_6"/>
    <property type="match status" value="2"/>
</dbReference>
<evidence type="ECO:0000313" key="2">
    <source>
        <dbReference type="EMBL" id="GIJ56235.1"/>
    </source>
</evidence>
<dbReference type="RefSeq" id="WP_203994219.1">
    <property type="nucleotide sequence ID" value="NZ_BOPG01000024.1"/>
</dbReference>
<dbReference type="PROSITE" id="PS51819">
    <property type="entry name" value="VOC"/>
    <property type="match status" value="1"/>
</dbReference>
<dbReference type="AlphaFoldDB" id="A0A8J3Z6M3"/>
<dbReference type="Proteomes" id="UP000612585">
    <property type="component" value="Unassembled WGS sequence"/>
</dbReference>
<dbReference type="InterPro" id="IPR029068">
    <property type="entry name" value="Glyas_Bleomycin-R_OHBP_Dase"/>
</dbReference>
<dbReference type="PANTHER" id="PTHR35908">
    <property type="entry name" value="HYPOTHETICAL FUSION PROTEIN"/>
    <property type="match status" value="1"/>
</dbReference>
<dbReference type="Gene3D" id="3.10.180.10">
    <property type="entry name" value="2,3-Dihydroxybiphenyl 1,2-Dioxygenase, domain 1"/>
    <property type="match status" value="2"/>
</dbReference>
<dbReference type="EMBL" id="BOPG01000024">
    <property type="protein sequence ID" value="GIJ56235.1"/>
    <property type="molecule type" value="Genomic_DNA"/>
</dbReference>
<protein>
    <recommendedName>
        <fullName evidence="1">VOC domain-containing protein</fullName>
    </recommendedName>
</protein>
<dbReference type="CDD" id="cd06587">
    <property type="entry name" value="VOC"/>
    <property type="match status" value="2"/>
</dbReference>
<comment type="caution">
    <text evidence="2">The sequence shown here is derived from an EMBL/GenBank/DDBJ whole genome shotgun (WGS) entry which is preliminary data.</text>
</comment>
<dbReference type="PANTHER" id="PTHR35908:SF1">
    <property type="entry name" value="CONSERVED PROTEIN"/>
    <property type="match status" value="1"/>
</dbReference>
<organism evidence="2 3">
    <name type="scientific">Virgisporangium aurantiacum</name>
    <dbReference type="NCBI Taxonomy" id="175570"/>
    <lineage>
        <taxon>Bacteria</taxon>
        <taxon>Bacillati</taxon>
        <taxon>Actinomycetota</taxon>
        <taxon>Actinomycetes</taxon>
        <taxon>Micromonosporales</taxon>
        <taxon>Micromonosporaceae</taxon>
        <taxon>Virgisporangium</taxon>
    </lineage>
</organism>
<sequence>MTVTGRLELVAFDATDIAGLAAFYAELTGWETVRSVDGWITLRAGDGQEVAFQEVAEHRAPRWPGQERPQQVHLDLLVDGHEEAARRAEALGATRLADGATWITLADPAGHPFDLCQRDEIGPQTQLFAVTIDAPDASALARFYADLLGMEVTHDGPEGALVTGGGKSLMFQQVAGYTPPRWPDPAHPQQGHLDIVVDGPDHLAAVGARAEELGGTRLGGGTGWITLADPAGHPFDLSIP</sequence>
<proteinExistence type="predicted"/>
<dbReference type="SUPFAM" id="SSF54593">
    <property type="entry name" value="Glyoxalase/Bleomycin resistance protein/Dihydroxybiphenyl dioxygenase"/>
    <property type="match status" value="2"/>
</dbReference>
<reference evidence="2" key="1">
    <citation type="submission" date="2021-01" db="EMBL/GenBank/DDBJ databases">
        <title>Whole genome shotgun sequence of Virgisporangium aurantiacum NBRC 16421.</title>
        <authorList>
            <person name="Komaki H."/>
            <person name="Tamura T."/>
        </authorList>
    </citation>
    <scope>NUCLEOTIDE SEQUENCE</scope>
    <source>
        <strain evidence="2">NBRC 16421</strain>
    </source>
</reference>
<keyword evidence="3" id="KW-1185">Reference proteome</keyword>
<gene>
    <name evidence="2" type="ORF">Vau01_037510</name>
</gene>
<dbReference type="InterPro" id="IPR041581">
    <property type="entry name" value="Glyoxalase_6"/>
</dbReference>
<evidence type="ECO:0000313" key="3">
    <source>
        <dbReference type="Proteomes" id="UP000612585"/>
    </source>
</evidence>
<evidence type="ECO:0000259" key="1">
    <source>
        <dbReference type="PROSITE" id="PS51819"/>
    </source>
</evidence>
<dbReference type="InterPro" id="IPR037523">
    <property type="entry name" value="VOC_core"/>
</dbReference>
<feature type="domain" description="VOC" evidence="1">
    <location>
        <begin position="126"/>
        <end position="240"/>
    </location>
</feature>